<dbReference type="VEuPathDB" id="FungiDB:CIMG_07062"/>
<dbReference type="Pfam" id="PF00561">
    <property type="entry name" value="Abhydrolase_1"/>
    <property type="match status" value="1"/>
</dbReference>
<evidence type="ECO:0000313" key="3">
    <source>
        <dbReference type="Proteomes" id="UP000001261"/>
    </source>
</evidence>
<dbReference type="Gene3D" id="1.10.210.20">
    <property type="match status" value="1"/>
</dbReference>
<dbReference type="Gene3D" id="3.40.50.1820">
    <property type="entry name" value="alpha/beta hydrolase"/>
    <property type="match status" value="1"/>
</dbReference>
<proteinExistence type="predicted"/>
<keyword evidence="2" id="KW-0223">Dioxygenase</keyword>
<reference evidence="3" key="1">
    <citation type="journal article" date="2009" name="Genome Res.">
        <title>Comparative genomic analyses of the human fungal pathogens Coccidioides and their relatives.</title>
        <authorList>
            <person name="Sharpton T.J."/>
            <person name="Stajich J.E."/>
            <person name="Rounsley S.D."/>
            <person name="Gardner M.J."/>
            <person name="Wortman J.R."/>
            <person name="Jordar V.S."/>
            <person name="Maiti R."/>
            <person name="Kodira C.D."/>
            <person name="Neafsey D.E."/>
            <person name="Zeng Q."/>
            <person name="Hung C.-Y."/>
            <person name="McMahan C."/>
            <person name="Muszewska A."/>
            <person name="Grynberg M."/>
            <person name="Mandel M.A."/>
            <person name="Kellner E.M."/>
            <person name="Barker B.M."/>
            <person name="Galgiani J.N."/>
            <person name="Orbach M.J."/>
            <person name="Kirkland T.N."/>
            <person name="Cole G.T."/>
            <person name="Henn M.R."/>
            <person name="Birren B.W."/>
            <person name="Taylor J.W."/>
        </authorList>
    </citation>
    <scope>NUCLEOTIDE SEQUENCE [LARGE SCALE GENOMIC DNA]</scope>
    <source>
        <strain evidence="3">RS</strain>
    </source>
</reference>
<feature type="domain" description="AB hydrolase-1" evidence="1">
    <location>
        <begin position="24"/>
        <end position="145"/>
    </location>
</feature>
<dbReference type="AlphaFoldDB" id="A0A0E1RW77"/>
<evidence type="ECO:0000259" key="1">
    <source>
        <dbReference type="Pfam" id="PF00561"/>
    </source>
</evidence>
<reference evidence="3" key="2">
    <citation type="journal article" date="2010" name="Genome Res.">
        <title>Population genomic sequencing of Coccidioides fungi reveals recent hybridization and transposon control.</title>
        <authorList>
            <person name="Neafsey D.E."/>
            <person name="Barker B.M."/>
            <person name="Sharpton T.J."/>
            <person name="Stajich J.E."/>
            <person name="Park D.J."/>
            <person name="Whiston E."/>
            <person name="Hung C.-Y."/>
            <person name="McMahan C."/>
            <person name="White J."/>
            <person name="Sykes S."/>
            <person name="Heiman D."/>
            <person name="Young S."/>
            <person name="Zeng Q."/>
            <person name="Abouelleil A."/>
            <person name="Aftuck L."/>
            <person name="Bessette D."/>
            <person name="Brown A."/>
            <person name="FitzGerald M."/>
            <person name="Lui A."/>
            <person name="Macdonald J.P."/>
            <person name="Priest M."/>
            <person name="Orbach M.J."/>
            <person name="Galgiani J.N."/>
            <person name="Kirkland T.N."/>
            <person name="Cole G.T."/>
            <person name="Birren B.W."/>
            <person name="Henn M.R."/>
            <person name="Taylor J.W."/>
            <person name="Rounsley S.D."/>
        </authorList>
    </citation>
    <scope>GENOME REANNOTATION</scope>
    <source>
        <strain evidence="3">RS</strain>
    </source>
</reference>
<keyword evidence="3" id="KW-1185">Reference proteome</keyword>
<dbReference type="SUPFAM" id="SSF53474">
    <property type="entry name" value="alpha/beta-Hydrolases"/>
    <property type="match status" value="1"/>
</dbReference>
<dbReference type="Proteomes" id="UP000001261">
    <property type="component" value="Unassembled WGS sequence"/>
</dbReference>
<accession>A0A0E1RW77</accession>
<dbReference type="PANTHER" id="PTHR43194:SF2">
    <property type="entry name" value="PEROXISOMAL MEMBRANE PROTEIN LPX1"/>
    <property type="match status" value="1"/>
</dbReference>
<dbReference type="GO" id="GO:0051213">
    <property type="term" value="F:dioxygenase activity"/>
    <property type="evidence" value="ECO:0007669"/>
    <property type="project" value="UniProtKB-KW"/>
</dbReference>
<dbReference type="OMA" id="GFDMWAR"/>
<sequence>MLYTKTINGQQLSFIDYGIPSERPAIVVFSGWCQDHRGWEELLPYLIYEYRVVCLNWRGHGPNRDRVEDFGVEEQVKDYLALLEELEVGKFVAISHSHGGWAAMQVAQTLGKERVPAVLLLDLIMTEAPPEFVDTLKAIQNKETWRAALFGLIAAWEANTSNHKWRESRIKNAGGHGFDMWARGCREVERAYATWGSPMKRMEAMPDPPLLRHVFSHPKQPGYVELHEQFQGKHAEWFSFVKLSGETHFPAIELPESVSMTLKDLVGRVSAQE</sequence>
<dbReference type="InterPro" id="IPR029058">
    <property type="entry name" value="AB_hydrolase_fold"/>
</dbReference>
<dbReference type="GeneID" id="4561744"/>
<organism evidence="2 3">
    <name type="scientific">Coccidioides immitis (strain RS)</name>
    <name type="common">Valley fever fungus</name>
    <dbReference type="NCBI Taxonomy" id="246410"/>
    <lineage>
        <taxon>Eukaryota</taxon>
        <taxon>Fungi</taxon>
        <taxon>Dikarya</taxon>
        <taxon>Ascomycota</taxon>
        <taxon>Pezizomycotina</taxon>
        <taxon>Eurotiomycetes</taxon>
        <taxon>Eurotiomycetidae</taxon>
        <taxon>Onygenales</taxon>
        <taxon>Onygenaceae</taxon>
        <taxon>Coccidioides</taxon>
    </lineage>
</organism>
<dbReference type="OrthoDB" id="408373at2759"/>
<dbReference type="RefSeq" id="XP_001243166.1">
    <property type="nucleotide sequence ID" value="XM_001243165.2"/>
</dbReference>
<dbReference type="KEGG" id="cim:CIMG_07062"/>
<dbReference type="InterPro" id="IPR050228">
    <property type="entry name" value="Carboxylesterase_BioH"/>
</dbReference>
<name>A0A0E1RW77_COCIM</name>
<dbReference type="InterPro" id="IPR000073">
    <property type="entry name" value="AB_hydrolase_1"/>
</dbReference>
<dbReference type="EMBL" id="GG704912">
    <property type="protein sequence ID" value="EAS31583.1"/>
    <property type="molecule type" value="Genomic_DNA"/>
</dbReference>
<gene>
    <name evidence="2" type="ORF">CIMG_07062</name>
</gene>
<protein>
    <submittedName>
        <fullName evidence="2">Dioxygenase</fullName>
    </submittedName>
</protein>
<dbReference type="PANTHER" id="PTHR43194">
    <property type="entry name" value="HYDROLASE ALPHA/BETA FOLD FAMILY"/>
    <property type="match status" value="1"/>
</dbReference>
<keyword evidence="2" id="KW-0560">Oxidoreductase</keyword>
<dbReference type="STRING" id="246410.A0A0E1RW77"/>
<evidence type="ECO:0000313" key="2">
    <source>
        <dbReference type="EMBL" id="EAS31583.1"/>
    </source>
</evidence>
<dbReference type="InParanoid" id="A0A0E1RW77"/>